<accession>A0ABM8KF47</accession>
<reference evidence="1 2" key="1">
    <citation type="submission" date="2020-02" db="EMBL/GenBank/DDBJ databases">
        <authorList>
            <person name="Criscuolo A."/>
        </authorList>
    </citation>
    <scope>NUCLEOTIDE SEQUENCE [LARGE SCALE GENOMIC DNA]</scope>
    <source>
        <strain evidence="1">CECT7796</strain>
    </source>
</reference>
<gene>
    <name evidence="1" type="ORF">FLACOL7796_00926</name>
</gene>
<proteinExistence type="predicted"/>
<evidence type="ECO:0000313" key="2">
    <source>
        <dbReference type="Proteomes" id="UP000474567"/>
    </source>
</evidence>
<evidence type="ECO:0000313" key="1">
    <source>
        <dbReference type="EMBL" id="CAA9195976.1"/>
    </source>
</evidence>
<sequence>MKTYGYLNENSNQSDKVIDSPLKITKKAFKMSIKQVKIYLRCQ</sequence>
<dbReference type="Proteomes" id="UP000474567">
    <property type="component" value="Unassembled WGS sequence"/>
</dbReference>
<protein>
    <submittedName>
        <fullName evidence="1">Uncharacterized protein</fullName>
    </submittedName>
</protein>
<comment type="caution">
    <text evidence="1">The sequence shown here is derived from an EMBL/GenBank/DDBJ whole genome shotgun (WGS) entry which is preliminary data.</text>
</comment>
<name>A0ABM8KF47_9FLAO</name>
<keyword evidence="2" id="KW-1185">Reference proteome</keyword>
<organism evidence="1 2">
    <name type="scientific">Flavobacterium collinsii</name>
    <dbReference type="NCBI Taxonomy" id="1114861"/>
    <lineage>
        <taxon>Bacteria</taxon>
        <taxon>Pseudomonadati</taxon>
        <taxon>Bacteroidota</taxon>
        <taxon>Flavobacteriia</taxon>
        <taxon>Flavobacteriales</taxon>
        <taxon>Flavobacteriaceae</taxon>
        <taxon>Flavobacterium</taxon>
    </lineage>
</organism>
<dbReference type="EMBL" id="CADCST010000064">
    <property type="protein sequence ID" value="CAA9195976.1"/>
    <property type="molecule type" value="Genomic_DNA"/>
</dbReference>